<feature type="compositionally biased region" description="Basic and acidic residues" evidence="1">
    <location>
        <begin position="697"/>
        <end position="711"/>
    </location>
</feature>
<dbReference type="AlphaFoldDB" id="A0AAN8A5B5"/>
<feature type="compositionally biased region" description="Basic residues" evidence="1">
    <location>
        <begin position="973"/>
        <end position="983"/>
    </location>
</feature>
<comment type="caution">
    <text evidence="2">The sequence shown here is derived from an EMBL/GenBank/DDBJ whole genome shotgun (WGS) entry which is preliminary data.</text>
</comment>
<evidence type="ECO:0000313" key="3">
    <source>
        <dbReference type="Proteomes" id="UP001310594"/>
    </source>
</evidence>
<feature type="compositionally biased region" description="Basic and acidic residues" evidence="1">
    <location>
        <begin position="985"/>
        <end position="1034"/>
    </location>
</feature>
<feature type="region of interest" description="Disordered" evidence="1">
    <location>
        <begin position="25"/>
        <end position="270"/>
    </location>
</feature>
<dbReference type="EMBL" id="JAVRQU010000001">
    <property type="protein sequence ID" value="KAK5707480.1"/>
    <property type="molecule type" value="Genomic_DNA"/>
</dbReference>
<feature type="region of interest" description="Disordered" evidence="1">
    <location>
        <begin position="773"/>
        <end position="1150"/>
    </location>
</feature>
<sequence length="1150" mass="123692">MAAVNLEEIKKKYNFKQISVATWRNPNGSILPARGGPKSPLVSAEAAGTPFIPSYKVSYRLPEPTDDEASEDEEDAKSEQEGPVDSPLEAIADNDQAVDHHDTPDPHDAEDPNEIVEIVDESVDAIKDVDVGDESSADAQGSAQPPETIPQPPEPVEVLPPEIDTTASITGDTVQGPHDLDDEEMEHTLDMPDSFDMLPPAAPTPPPMATLGDVGDSSIDVPPNLSLDMPESTNTDKTVHFAPGTPEPKPTSRKKKSSKGTKSKKRISVPIDSLPDDIVAIVDEAISSVQLPVLEEEKDVMDAESSTERGASVQDLGEESAPDGGEAVAIEQAATVIDVTPEPAIEETSIVEPGPDVNEVVVEVLPTEHIEPSMTEVSKPKKKSSKSPGKDKDKSKKKSKVKDMIQSFEGLGTDIVPPPALPELVIDVPPPPPPTVEAEIAQESVKDSKGEESLPLTADVATLESASPPIVALADVEVDAGSDDPIQEHEVAITSDIDASALPVVEAAPEEVGIHEEDPEEGSVEPTARDIEIEVVPDESDTLESSEKVTDDRVADDEGSINHDDGLSVSNDEPVDDELQDSTTAHDPDAAETADIPPPDPDSVESTPTDESTATQDIDPSPAEAVSIEDDSAGADETAVVNEGSNSGLDVSEIGQETLVAVSAPEEPAIEETSADRVEEPAVVEVSIDNGPTADADESHAEDDAAKHPEIETTVAEDVIIEDVVVEEAVVEAEDIVVEAPEDESTELMEAVSELVSDETAVESRPAVEEITEALAESPSGDTGAAEQKDAELPSDITEAEASPEATEASNPEPATEESVEPPADANDETQAVVIPLALESTPSEQPTETATIADAPAVQEETPLNSPPAPPSPTLSKGGSHKHKADRWERKHELKRTSTDIKPGKPSSSKRSSRHSKEEPRSADRPHRSRRHTMPAEDEAERTKRREARKAEELARVMDEERKKADEEELRRIRHEARRAARKAAAEEAAKIAREEAEAVAREEAERRRKRQEARDRKEEAARPPPRPRRESVTKAPLFIRTSGDQPRERRREETSHRSSRHSDRPSSKRGTSPTSKSSKDAGQSNDASSTPTEPASARSTGSKSHRSHREADDGERPRSSRRDSERHSRRPVLEEKPRSFFGSLLRRL</sequence>
<gene>
    <name evidence="2" type="ORF">LTR97_000014</name>
</gene>
<feature type="region of interest" description="Disordered" evidence="1">
    <location>
        <begin position="504"/>
        <end position="712"/>
    </location>
</feature>
<feature type="compositionally biased region" description="Polar residues" evidence="1">
    <location>
        <begin position="841"/>
        <end position="851"/>
    </location>
</feature>
<reference evidence="2" key="1">
    <citation type="submission" date="2023-08" db="EMBL/GenBank/DDBJ databases">
        <title>Black Yeasts Isolated from many extreme environments.</title>
        <authorList>
            <person name="Coleine C."/>
            <person name="Stajich J.E."/>
            <person name="Selbmann L."/>
        </authorList>
    </citation>
    <scope>NUCLEOTIDE SEQUENCE</scope>
    <source>
        <strain evidence="2">CCFEE 5810</strain>
    </source>
</reference>
<feature type="compositionally biased region" description="Basic and acidic residues" evidence="1">
    <location>
        <begin position="916"/>
        <end position="927"/>
    </location>
</feature>
<evidence type="ECO:0000313" key="2">
    <source>
        <dbReference type="EMBL" id="KAK5707480.1"/>
    </source>
</evidence>
<feature type="region of interest" description="Disordered" evidence="1">
    <location>
        <begin position="422"/>
        <end position="453"/>
    </location>
</feature>
<feature type="compositionally biased region" description="Low complexity" evidence="1">
    <location>
        <begin position="800"/>
        <end position="814"/>
    </location>
</feature>
<feature type="compositionally biased region" description="Basic and acidic residues" evidence="1">
    <location>
        <begin position="1111"/>
        <end position="1140"/>
    </location>
</feature>
<feature type="compositionally biased region" description="Polar residues" evidence="1">
    <location>
        <begin position="1072"/>
        <end position="1104"/>
    </location>
</feature>
<evidence type="ECO:0000256" key="1">
    <source>
        <dbReference type="SAM" id="MobiDB-lite"/>
    </source>
</evidence>
<feature type="compositionally biased region" description="Acidic residues" evidence="1">
    <location>
        <begin position="533"/>
        <end position="544"/>
    </location>
</feature>
<feature type="compositionally biased region" description="Basic residues" evidence="1">
    <location>
        <begin position="251"/>
        <end position="267"/>
    </location>
</feature>
<feature type="compositionally biased region" description="Polar residues" evidence="1">
    <location>
        <begin position="604"/>
        <end position="618"/>
    </location>
</feature>
<feature type="compositionally biased region" description="Acidic residues" evidence="1">
    <location>
        <begin position="64"/>
        <end position="76"/>
    </location>
</feature>
<proteinExistence type="predicted"/>
<feature type="region of interest" description="Disordered" evidence="1">
    <location>
        <begin position="368"/>
        <end position="403"/>
    </location>
</feature>
<organism evidence="2 3">
    <name type="scientific">Elasticomyces elasticus</name>
    <dbReference type="NCBI Taxonomy" id="574655"/>
    <lineage>
        <taxon>Eukaryota</taxon>
        <taxon>Fungi</taxon>
        <taxon>Dikarya</taxon>
        <taxon>Ascomycota</taxon>
        <taxon>Pezizomycotina</taxon>
        <taxon>Dothideomycetes</taxon>
        <taxon>Dothideomycetidae</taxon>
        <taxon>Mycosphaerellales</taxon>
        <taxon>Teratosphaeriaceae</taxon>
        <taxon>Elasticomyces</taxon>
    </lineage>
</organism>
<feature type="compositionally biased region" description="Basic and acidic residues" evidence="1">
    <location>
        <begin position="1047"/>
        <end position="1068"/>
    </location>
</feature>
<dbReference type="Proteomes" id="UP001310594">
    <property type="component" value="Unassembled WGS sequence"/>
</dbReference>
<feature type="compositionally biased region" description="Basic and acidic residues" evidence="1">
    <location>
        <begin position="887"/>
        <end position="904"/>
    </location>
</feature>
<feature type="region of interest" description="Disordered" evidence="1">
    <location>
        <begin position="297"/>
        <end position="325"/>
    </location>
</feature>
<feature type="compositionally biased region" description="Acidic residues" evidence="1">
    <location>
        <begin position="111"/>
        <end position="123"/>
    </location>
</feature>
<feature type="compositionally biased region" description="Basic and acidic residues" evidence="1">
    <location>
        <begin position="942"/>
        <end position="972"/>
    </location>
</feature>
<accession>A0AAN8A5B5</accession>
<protein>
    <submittedName>
        <fullName evidence="2">Uncharacterized protein</fullName>
    </submittedName>
</protein>
<feature type="compositionally biased region" description="Basic and acidic residues" evidence="1">
    <location>
        <begin position="97"/>
        <end position="110"/>
    </location>
</feature>
<name>A0AAN8A5B5_9PEZI</name>